<dbReference type="GO" id="GO:0004312">
    <property type="term" value="F:fatty acid synthase activity"/>
    <property type="evidence" value="ECO:0007669"/>
    <property type="project" value="TreeGrafter"/>
</dbReference>
<dbReference type="InterPro" id="IPR014043">
    <property type="entry name" value="Acyl_transferase_dom"/>
</dbReference>
<dbReference type="Pfam" id="PF08659">
    <property type="entry name" value="KR"/>
    <property type="match status" value="2"/>
</dbReference>
<dbReference type="InterPro" id="IPR032821">
    <property type="entry name" value="PKS_assoc"/>
</dbReference>
<dbReference type="Pfam" id="PF22953">
    <property type="entry name" value="SpnB_Rossmann"/>
    <property type="match status" value="2"/>
</dbReference>
<dbReference type="SMART" id="SM00827">
    <property type="entry name" value="PKS_AT"/>
    <property type="match status" value="2"/>
</dbReference>
<feature type="compositionally biased region" description="Low complexity" evidence="10">
    <location>
        <begin position="1038"/>
        <end position="1050"/>
    </location>
</feature>
<dbReference type="InterPro" id="IPR013968">
    <property type="entry name" value="PKS_KR"/>
</dbReference>
<dbReference type="SMART" id="SM00826">
    <property type="entry name" value="PKS_DH"/>
    <property type="match status" value="2"/>
</dbReference>
<dbReference type="SUPFAM" id="SSF53901">
    <property type="entry name" value="Thiolase-like"/>
    <property type="match status" value="2"/>
</dbReference>
<dbReference type="InterPro" id="IPR016035">
    <property type="entry name" value="Acyl_Trfase/lysoPLipase"/>
</dbReference>
<feature type="domain" description="Carrier" evidence="11">
    <location>
        <begin position="1689"/>
        <end position="1764"/>
    </location>
</feature>
<dbReference type="SUPFAM" id="SSF51735">
    <property type="entry name" value="NAD(P)-binding Rossmann-fold domains"/>
    <property type="match status" value="4"/>
</dbReference>
<accession>A0A1K2FAS5</accession>
<dbReference type="InterPro" id="IPR049900">
    <property type="entry name" value="PKS_mFAS_DH"/>
</dbReference>
<dbReference type="InterPro" id="IPR055123">
    <property type="entry name" value="SpnB-like_Rossmann"/>
</dbReference>
<dbReference type="PANTHER" id="PTHR43775">
    <property type="entry name" value="FATTY ACID SYNTHASE"/>
    <property type="match status" value="1"/>
</dbReference>
<evidence type="ECO:0000259" key="12">
    <source>
        <dbReference type="PROSITE" id="PS52004"/>
    </source>
</evidence>
<dbReference type="Pfam" id="PF02801">
    <property type="entry name" value="Ketoacyl-synt_C"/>
    <property type="match status" value="2"/>
</dbReference>
<reference evidence="14 15" key="1">
    <citation type="submission" date="2016-11" db="EMBL/GenBank/DDBJ databases">
        <authorList>
            <person name="Jaros S."/>
            <person name="Januszkiewicz K."/>
            <person name="Wedrychowicz H."/>
        </authorList>
    </citation>
    <scope>NUCLEOTIDE SEQUENCE [LARGE SCALE GENOMIC DNA]</scope>
    <source>
        <strain evidence="14 15">OK807</strain>
    </source>
</reference>
<evidence type="ECO:0000259" key="11">
    <source>
        <dbReference type="PROSITE" id="PS50075"/>
    </source>
</evidence>
<evidence type="ECO:0000259" key="13">
    <source>
        <dbReference type="PROSITE" id="PS52019"/>
    </source>
</evidence>
<dbReference type="GO" id="GO:0004315">
    <property type="term" value="F:3-oxoacyl-[acyl-carrier-protein] synthase activity"/>
    <property type="evidence" value="ECO:0007669"/>
    <property type="project" value="InterPro"/>
</dbReference>
<feature type="region of interest" description="N-terminal hotdog fold" evidence="9">
    <location>
        <begin position="2684"/>
        <end position="2813"/>
    </location>
</feature>
<dbReference type="Pfam" id="PF14765">
    <property type="entry name" value="PS-DH"/>
    <property type="match status" value="2"/>
</dbReference>
<dbReference type="Pfam" id="PF00550">
    <property type="entry name" value="PP-binding"/>
    <property type="match status" value="2"/>
</dbReference>
<feature type="domain" description="Ketosynthase family 3 (KS3)" evidence="12">
    <location>
        <begin position="1782"/>
        <end position="2207"/>
    </location>
</feature>
<comment type="cofactor">
    <cofactor evidence="1">
        <name>pantetheine 4'-phosphate</name>
        <dbReference type="ChEBI" id="CHEBI:47942"/>
    </cofactor>
</comment>
<feature type="domain" description="Carrier" evidence="11">
    <location>
        <begin position="3460"/>
        <end position="3535"/>
    </location>
</feature>
<feature type="region of interest" description="C-terminal hotdog fold" evidence="9">
    <location>
        <begin position="1063"/>
        <end position="1205"/>
    </location>
</feature>
<keyword evidence="8" id="KW-0012">Acyltransferase</keyword>
<dbReference type="PROSITE" id="PS52019">
    <property type="entry name" value="PKS_MFAS_DH"/>
    <property type="match status" value="2"/>
</dbReference>
<evidence type="ECO:0000256" key="6">
    <source>
        <dbReference type="ARBA" id="ARBA00023194"/>
    </source>
</evidence>
<dbReference type="Gene3D" id="3.40.50.720">
    <property type="entry name" value="NAD(P)-binding Rossmann-like Domain"/>
    <property type="match status" value="2"/>
</dbReference>
<dbReference type="InterPro" id="IPR049551">
    <property type="entry name" value="PKS_DH_C"/>
</dbReference>
<feature type="active site" description="Proton acceptor; for dehydratase activity" evidence="9">
    <location>
        <position position="2716"/>
    </location>
</feature>
<dbReference type="InterPro" id="IPR009081">
    <property type="entry name" value="PP-bd_ACP"/>
</dbReference>
<dbReference type="InterPro" id="IPR050091">
    <property type="entry name" value="PKS_NRPS_Biosynth_Enz"/>
</dbReference>
<feature type="domain" description="PKS/mFAS DH" evidence="13">
    <location>
        <begin position="2684"/>
        <end position="2972"/>
    </location>
</feature>
<feature type="region of interest" description="N-terminal hotdog fold" evidence="9">
    <location>
        <begin position="924"/>
        <end position="1049"/>
    </location>
</feature>
<dbReference type="PROSITE" id="PS00012">
    <property type="entry name" value="PHOSPHOPANTETHEINE"/>
    <property type="match status" value="2"/>
</dbReference>
<keyword evidence="3" id="KW-0596">Phosphopantetheine</keyword>
<feature type="region of interest" description="C-terminal hotdog fold" evidence="9">
    <location>
        <begin position="2827"/>
        <end position="2972"/>
    </location>
</feature>
<dbReference type="PROSITE" id="PS00606">
    <property type="entry name" value="KS3_1"/>
    <property type="match status" value="2"/>
</dbReference>
<keyword evidence="7" id="KW-0511">Multifunctional enzyme</keyword>
<dbReference type="Pfam" id="PF22621">
    <property type="entry name" value="CurL-like_PKS_C"/>
    <property type="match status" value="1"/>
</dbReference>
<evidence type="ECO:0000313" key="14">
    <source>
        <dbReference type="EMBL" id="SFY44149.1"/>
    </source>
</evidence>
<dbReference type="FunFam" id="3.40.47.10:FF:000019">
    <property type="entry name" value="Polyketide synthase type I"/>
    <property type="match status" value="2"/>
</dbReference>
<dbReference type="Gene3D" id="3.10.129.110">
    <property type="entry name" value="Polyketide synthase dehydratase"/>
    <property type="match status" value="2"/>
</dbReference>
<dbReference type="SUPFAM" id="SSF55048">
    <property type="entry name" value="Probable ACP-binding domain of malonyl-CoA ACP transacylase"/>
    <property type="match status" value="2"/>
</dbReference>
<dbReference type="SMART" id="SM00822">
    <property type="entry name" value="PKS_KR"/>
    <property type="match status" value="2"/>
</dbReference>
<keyword evidence="5 14" id="KW-0808">Transferase</keyword>
<dbReference type="CDD" id="cd08956">
    <property type="entry name" value="KR_3_FAS_SDR_x"/>
    <property type="match status" value="2"/>
</dbReference>
<dbReference type="RefSeq" id="WP_072489409.1">
    <property type="nucleotide sequence ID" value="NZ_FPJO01000043.1"/>
</dbReference>
<dbReference type="InterPro" id="IPR049552">
    <property type="entry name" value="PKS_DH_N"/>
</dbReference>
<dbReference type="GO" id="GO:0033068">
    <property type="term" value="P:macrolide biosynthetic process"/>
    <property type="evidence" value="ECO:0007669"/>
    <property type="project" value="UniProtKB-ARBA"/>
</dbReference>
<organism evidence="14 15">
    <name type="scientific">Streptomyces atratus</name>
    <dbReference type="NCBI Taxonomy" id="1893"/>
    <lineage>
        <taxon>Bacteria</taxon>
        <taxon>Bacillati</taxon>
        <taxon>Actinomycetota</taxon>
        <taxon>Actinomycetes</taxon>
        <taxon>Kitasatosporales</taxon>
        <taxon>Streptomycetaceae</taxon>
        <taxon>Streptomyces</taxon>
    </lineage>
</organism>
<protein>
    <submittedName>
        <fullName evidence="14">Acyl transferase domain-containing protein</fullName>
    </submittedName>
</protein>
<dbReference type="Pfam" id="PF21089">
    <property type="entry name" value="PKS_DH_N"/>
    <property type="match status" value="2"/>
</dbReference>
<comment type="pathway">
    <text evidence="2">Antibiotic biosynthesis.</text>
</comment>
<dbReference type="InterPro" id="IPR006162">
    <property type="entry name" value="Ppantetheine_attach_site"/>
</dbReference>
<dbReference type="InterPro" id="IPR001227">
    <property type="entry name" value="Ac_transferase_dom_sf"/>
</dbReference>
<feature type="active site" description="Proton acceptor; for dehydratase activity" evidence="9">
    <location>
        <position position="956"/>
    </location>
</feature>
<dbReference type="CDD" id="cd00833">
    <property type="entry name" value="PKS"/>
    <property type="match status" value="2"/>
</dbReference>
<feature type="domain" description="PKS/mFAS DH" evidence="13">
    <location>
        <begin position="924"/>
        <end position="1205"/>
    </location>
</feature>
<proteinExistence type="predicted"/>
<dbReference type="SMART" id="SM00823">
    <property type="entry name" value="PKS_PP"/>
    <property type="match status" value="2"/>
</dbReference>
<dbReference type="InterPro" id="IPR042104">
    <property type="entry name" value="PKS_dehydratase_sf"/>
</dbReference>
<dbReference type="InterPro" id="IPR015083">
    <property type="entry name" value="NorB/c/GfsB-D-like_docking"/>
</dbReference>
<dbReference type="Proteomes" id="UP000181909">
    <property type="component" value="Unassembled WGS sequence"/>
</dbReference>
<dbReference type="SMART" id="SM00825">
    <property type="entry name" value="PKS_KS"/>
    <property type="match status" value="2"/>
</dbReference>
<dbReference type="InterPro" id="IPR020841">
    <property type="entry name" value="PKS_Beta-ketoAc_synthase_dom"/>
</dbReference>
<dbReference type="SMART" id="SM01294">
    <property type="entry name" value="PKS_PP_betabranch"/>
    <property type="match status" value="2"/>
</dbReference>
<dbReference type="InterPro" id="IPR036291">
    <property type="entry name" value="NAD(P)-bd_dom_sf"/>
</dbReference>
<feature type="active site" description="Proton donor; for dehydratase activity" evidence="9">
    <location>
        <position position="2888"/>
    </location>
</feature>
<dbReference type="Gene3D" id="1.10.1200.10">
    <property type="entry name" value="ACP-like"/>
    <property type="match status" value="2"/>
</dbReference>
<dbReference type="STRING" id="1893.SAMN02787144_104315"/>
<sequence>MADDKKVLDYLKRMTADLHQTRQRVRELEAGEHEPVAIVSMSCRFPGGVGSPEDLWKLVSEGKDAISAFPEDRGWDLEKLYDADPDKRGSSYASSGGFLGGVGDFDPALFDISPREALAMDPQQRLLLESTWELFERAGMAPSSMRGRQVGVFAGASGEDYSTMLQFTEGIEGYYLTGTSGSVVSGRIAYTFGLEGPAVSVDTACSSALVSIHLAAQSLRQRECTLAVAGGVTVMSAPGMFIEFSRQRGLASDGRCKAFADSADGTGWSEGVGLVLLERLSDARRNGHEVLAVIRGSAVNQDGASNGLTAPNGPSQQRVIRQALASAGLSAAQVDAVEAHGTGTKLGDPIEAQALINTYGQDRAEDKPLRLGSLKSNLGHTQAAAGVAGIIKMVMALRHGVLPRTLHVDEPSSHVDWTAGNVELLTEAREWPATDEPRRFGVSSFGISGTNAHTIIEEAPAPEQTPAPEEAPAATAPTGLAWLLSGRTEAAVAAQAARLVDRLATDPAAGALDIAWSTAVTRSALDHRVAVLGKDREELLAGLCSVADGATAPGVLTGTALENGQLAFLFSGQGSQRAAMGRELYASQPVFADAFDAVCAELDKHLDEPVKDIVFGGSELLDQTVYTQAGLFALEVALFRLVTHWGITPDYLLGHSIGELAAAHVAGVWSLEDAAALVAARGRLMQALPAGGAMVAVQATEADILPLLTEHVSLAAVNGPDSVVVSGDEDAVLAVAARFEKTKRLRVSHAFHSPHMDGMLDDFAKVAGTLTFDEPRLPIVSNLTGDVVPAEELRTPEYWVRHVREAVRFADGLRTLDGLGVTTYLELGAGGSLAALGNDTVETATAAFVPALRKDRPETDALTAAVAELHVRGARVDWAAFYAGSGARTVTLPTYAFQHERYWPKLPTGWTGDISAIGQRSAGHPLLGAAVSLADGDGMLFTGCLSQQTHPWLSDHVVLGTTLLPGTAFVELAITAGDEVGCGQVRELNLEAPLVLPEQGGIALQVSVGPADAQGLRSVTVHSRPAAADTDEPWTRHAGGTLAPAGPAGTADDDLTAWPPPGATPLPLDGFYENLSAQSYDYGHAFQGLHTAWRRGEELFAEVRLPEDIAAEARSFGLHPALLDMAMHLNALNDFDGGMGEGRGRLPFSWNGVTLHAAGASSVRVRLARTAGSDGVTVRLADETGTPVATVGELMFRPVSAEQLGNGLGGRNDSLFRVDWTGVPATAAHDTDDWVLLGDNALKLPAAARFDSLDALGAAVDEGMPLPGTIVAPLHTRPGTPLTTGAHAAAHRALELARALLADERFEQSRLVLVTCGAVAATADEDLDDLAQSAAWGLIRSAQNENPGRFVLVDLDGTQPSRRALPQALAAGEPQLAVREGELYAPRLARAPRTDAPDTPRPLLDPEGTVLITGATGAIGTLLAEHLVRAHDARHLLLLSRRGAEAPGAAELTARLEELGADVTFAACDAGDRDSLERNLGAIPAAHPLTAVLHAAGLSDDGILTALTPERIDSVLTPKADAAVHLHELTQDLNLTSFVLFSSLAATFGGPGQGNYAAANLFLDQLAQWRRQRGLPAVSLAWGLWAERSGLAANLDESHLQRINSSGVTAIASEDGLALFDAATARPEAMVIPAHINLPSRAESPEAVPPILRGLIRATARPAAATAGTTVVSSLVRQLVELPEPDRTAFVLDVVRDAAAAVLGYRSANEIQAQRAFSDLGFDSLTAVEMRNRLSLATELSLPATLVFDYPTPAVLADHLCAELLGSPAAVAEFAAATAGDDDPIAIIGMSCRLPGDVRSPEDLWQLVRDGVDAMGPVPSDRGWKINGLPGAETGPDGGPFELRGGFVADPAGFDPAFFGISPREATTMDPQQRLLLETSWEAFERAGIDPATVKGTSVGVFAGSSGQDYSALLNASEGNEGYLLTGTTASVVSGRVSYAFGFEGPAVTVDTACSSSLVALHLATQALRQGECTMALAGGVMVMATPAAFAGLSGQGGFASDGRCKAFSETADGTGWSEGVGVLLVERLSDARRNGHEVLAVVRGSAINQDGASNGITAPNGPSQQRVIRQALANARLTTADVDAVEAHGTGTKLGDPIEAQALLATYGQDRAEGRALRLGSVKSNIGHTQAAAGVSGIIKMVMAIRNGILPKSLHIDEPSTHVDWTAGAVELLTTEQEWPETGQPRRGAVSSFGVSGTNAHIILEQAPETAPADETPALTEGPLLNTPALPFVLSAKSEQALQAQAESLLRHLTDHPAPDLTDIAWSLTATRAHFDHRAALVTRDRAELLRGLESFAAGLAAPGTVSARTRPSARPVFVFPGQGAQWFGMAVGLLESSPVFAARMAECAAALEPYTDWSLLDVVRGVKGAPGLDRVDVVQPVLWAVMMSLAEVWRSFGVRPAAVIGHSQGEIAAAAVAGILTLQDAAKVVALRSRAITALAGRGGMVSVAQPAAWVREKIAAWDGRISIAAVNGPSTVVVSGEPEALDELVADCRANDIRARKIDVDYASHSAHVEVIEAELAKLLVGIAPRTGDTALYSSLTGGLLDGTEMGAGYWYDNLRETVEFEQATRAALADGHSVFIEVSPHPVLTIGLQGTIEDTGTDASAFGTLRRDEDEAQRLLTSLSEAHCHGVDIDWTAVFGTGVTRVALPTYAFQHERYWLPMPGDGAGDLASVGLGVTEHPMLGAAVPLADSDGYVFTGRFSTGSHPWMAEHVVMGTVIVPGTGFVEMATHAAHRTGCDTVEELTIEAPLVLPEGGARQLQVTVSAPDETGRRTLTVHSRPAEAAADTGFETPWLRHATGVLATAEAGAAPTYDFAAWPPAGATELPMEGFYEQALLTGFDYGPMFRGIVRAWQLGEDIYADLALPQDGRAEAADYGLHPGLLDAALQSMGVGDFKPGTGQGEDAGKPRLPFAWRGVTVHATGASVLRARLLPVGANGIGFRIADATGAPVITIGELAMRPVEPEQLKAAGQDSGSDALFTLDWTPVPATAPAPAGTWAFLGADPAPFTVAGSRPGEYADPAALLAAVDAGTPVPDFVVADLRGTAAGPLAEAAHATGLRALELLQQWIGDERFADTRLVLATTGALAAVPGEDVTDLAAAPVWGLVRSAQSEHPDRFTLVDTDGGDASWTALPDALSLAETQLALRDGTVLAPRLDRAPATDEDAALALDPEGTVLITGGNGVLGSHIARHLAAEKGVRRLLLLSRRGGDAPGAAELVAELADLGAEATTVACDVADRDALARVLDSIPATHPLTAVVHTAGTLDDGVITSLTPERLAAVQRPKIDAAVHLHELTEDRNLAAFVLFSSAAGTLGSSGQGNYAAGNAFLDALAQHRRAHGLPATALAWGFWAQASSMTGHLGDADVRRMSGAGVTGLSNEQGIDLFDRATAQTGALVLPIRLDFAALRARAAAGGLPPIMRKLVRAQVKRAGDTGGAPVVPLAQRLAGLSEEERDRVVLDLIRTHAAAVLGHATPDAIDPQGAFKKLGFDSLIAIDLRNRLNTVTGLRLPATLVFDYPTPVELAAHVRGEVIPDTAGNAAAPVLVEVDRLAALLAGIGDADARTQITDRLKGLLAQWAPTHTAAGEDTASGLDEASDDEIFDLLGREFGIS</sequence>
<dbReference type="Pfam" id="PF16197">
    <property type="entry name" value="KAsynt_C_assoc"/>
    <property type="match status" value="1"/>
</dbReference>
<dbReference type="Gene3D" id="3.40.47.10">
    <property type="match status" value="2"/>
</dbReference>
<dbReference type="Pfam" id="PF00109">
    <property type="entry name" value="ketoacyl-synt"/>
    <property type="match status" value="2"/>
</dbReference>
<dbReference type="Pfam" id="PF08990">
    <property type="entry name" value="Docking"/>
    <property type="match status" value="1"/>
</dbReference>
<gene>
    <name evidence="14" type="ORF">SAMN02787144_104315</name>
</gene>
<evidence type="ECO:0000256" key="2">
    <source>
        <dbReference type="ARBA" id="ARBA00004792"/>
    </source>
</evidence>
<dbReference type="OrthoDB" id="9778690at2"/>
<dbReference type="PROSITE" id="PS52004">
    <property type="entry name" value="KS3_2"/>
    <property type="match status" value="2"/>
</dbReference>
<dbReference type="SUPFAM" id="SSF52151">
    <property type="entry name" value="FabD/lysophospholipase-like"/>
    <property type="match status" value="2"/>
</dbReference>
<evidence type="ECO:0000256" key="4">
    <source>
        <dbReference type="ARBA" id="ARBA00022553"/>
    </source>
</evidence>
<evidence type="ECO:0000313" key="15">
    <source>
        <dbReference type="Proteomes" id="UP000181909"/>
    </source>
</evidence>
<dbReference type="InterPro" id="IPR016036">
    <property type="entry name" value="Malonyl_transacylase_ACP-bd"/>
</dbReference>
<dbReference type="InterPro" id="IPR020806">
    <property type="entry name" value="PKS_PP-bd"/>
</dbReference>
<feature type="active site" description="Proton donor; for dehydratase activity" evidence="9">
    <location>
        <position position="1124"/>
    </location>
</feature>
<dbReference type="SUPFAM" id="SSF47336">
    <property type="entry name" value="ACP-like"/>
    <property type="match status" value="2"/>
</dbReference>
<dbReference type="GO" id="GO:0031177">
    <property type="term" value="F:phosphopantetheine binding"/>
    <property type="evidence" value="ECO:0007669"/>
    <property type="project" value="InterPro"/>
</dbReference>
<dbReference type="Gene3D" id="3.40.366.10">
    <property type="entry name" value="Malonyl-Coenzyme A Acyl Carrier Protein, domain 2"/>
    <property type="match status" value="2"/>
</dbReference>
<evidence type="ECO:0000256" key="7">
    <source>
        <dbReference type="ARBA" id="ARBA00023268"/>
    </source>
</evidence>
<dbReference type="FunFam" id="3.40.366.10:FF:000002">
    <property type="entry name" value="Probable polyketide synthase 2"/>
    <property type="match status" value="1"/>
</dbReference>
<evidence type="ECO:0000256" key="9">
    <source>
        <dbReference type="PROSITE-ProRule" id="PRU01363"/>
    </source>
</evidence>
<dbReference type="InterPro" id="IPR014030">
    <property type="entry name" value="Ketoacyl_synth_N"/>
</dbReference>
<evidence type="ECO:0000256" key="1">
    <source>
        <dbReference type="ARBA" id="ARBA00001957"/>
    </source>
</evidence>
<dbReference type="Pfam" id="PF00698">
    <property type="entry name" value="Acyl_transf_1"/>
    <property type="match status" value="2"/>
</dbReference>
<evidence type="ECO:0000256" key="10">
    <source>
        <dbReference type="SAM" id="MobiDB-lite"/>
    </source>
</evidence>
<dbReference type="PANTHER" id="PTHR43775:SF51">
    <property type="entry name" value="INACTIVE PHENOLPHTHIOCEROL SYNTHESIS POLYKETIDE SYNTHASE TYPE I PKS1-RELATED"/>
    <property type="match status" value="1"/>
</dbReference>
<evidence type="ECO:0000256" key="8">
    <source>
        <dbReference type="ARBA" id="ARBA00023315"/>
    </source>
</evidence>
<dbReference type="InterPro" id="IPR020807">
    <property type="entry name" value="PKS_DH"/>
</dbReference>
<dbReference type="InterPro" id="IPR014031">
    <property type="entry name" value="Ketoacyl_synth_C"/>
</dbReference>
<dbReference type="PROSITE" id="PS50075">
    <property type="entry name" value="CARRIER"/>
    <property type="match status" value="2"/>
</dbReference>
<dbReference type="InterPro" id="IPR057326">
    <property type="entry name" value="KR_dom"/>
</dbReference>
<feature type="region of interest" description="Disordered" evidence="10">
    <location>
        <begin position="1024"/>
        <end position="1054"/>
    </location>
</feature>
<dbReference type="Gene3D" id="3.30.70.3290">
    <property type="match status" value="2"/>
</dbReference>
<dbReference type="FunFam" id="1.10.1200.10:FF:000007">
    <property type="entry name" value="Probable polyketide synthase pks17"/>
    <property type="match status" value="2"/>
</dbReference>
<name>A0A1K2FAS5_STRAR</name>
<keyword evidence="6" id="KW-0045">Antibiotic biosynthesis</keyword>
<dbReference type="InterPro" id="IPR016039">
    <property type="entry name" value="Thiolase-like"/>
</dbReference>
<dbReference type="EMBL" id="FPJO01000043">
    <property type="protein sequence ID" value="SFY44149.1"/>
    <property type="molecule type" value="Genomic_DNA"/>
</dbReference>
<feature type="domain" description="Ketosynthase family 3 (KS3)" evidence="12">
    <location>
        <begin position="33"/>
        <end position="458"/>
    </location>
</feature>
<dbReference type="InterPro" id="IPR036736">
    <property type="entry name" value="ACP-like_sf"/>
</dbReference>
<evidence type="ECO:0000256" key="5">
    <source>
        <dbReference type="ARBA" id="ARBA00022679"/>
    </source>
</evidence>
<dbReference type="GO" id="GO:0006633">
    <property type="term" value="P:fatty acid biosynthetic process"/>
    <property type="evidence" value="ECO:0007669"/>
    <property type="project" value="InterPro"/>
</dbReference>
<keyword evidence="4" id="KW-0597">Phosphoprotein</keyword>
<dbReference type="InterPro" id="IPR018201">
    <property type="entry name" value="Ketoacyl_synth_AS"/>
</dbReference>
<evidence type="ECO:0000256" key="3">
    <source>
        <dbReference type="ARBA" id="ARBA00022450"/>
    </source>
</evidence>